<protein>
    <submittedName>
        <fullName evidence="3">Type 2 lantipeptide synthetase LanM</fullName>
    </submittedName>
</protein>
<accession>A0A5P0YQP3</accession>
<reference evidence="5" key="2">
    <citation type="submission" date="2020-05" db="EMBL/GenBank/DDBJ databases">
        <title>Classification of alakaliphilic streptomycetes isolated from an alkaline soil next to Lonar Crater, India and a proposal for the recognition of Streptomyces alkaliterrae sp. nov.</title>
        <authorList>
            <person name="Golinska P."/>
        </authorList>
    </citation>
    <scope>NUCLEOTIDE SEQUENCE [LARGE SCALE GENOMIC DNA]</scope>
    <source>
        <strain evidence="5">OF8</strain>
    </source>
</reference>
<dbReference type="GO" id="GO:0031179">
    <property type="term" value="P:peptide modification"/>
    <property type="evidence" value="ECO:0007669"/>
    <property type="project" value="InterPro"/>
</dbReference>
<dbReference type="SMART" id="SM01260">
    <property type="entry name" value="LANC_like"/>
    <property type="match status" value="1"/>
</dbReference>
<evidence type="ECO:0000313" key="5">
    <source>
        <dbReference type="Proteomes" id="UP000517765"/>
    </source>
</evidence>
<dbReference type="EMBL" id="JABJXA010000119">
    <property type="protein sequence ID" value="MBB1260790.1"/>
    <property type="molecule type" value="Genomic_DNA"/>
</dbReference>
<dbReference type="SUPFAM" id="SSF158745">
    <property type="entry name" value="LanC-like"/>
    <property type="match status" value="1"/>
</dbReference>
<name>A0A5P0YQP3_9ACTN</name>
<organism evidence="3 4">
    <name type="scientific">Streptomyces alkaliterrae</name>
    <dbReference type="NCBI Taxonomy" id="2213162"/>
    <lineage>
        <taxon>Bacteria</taxon>
        <taxon>Bacillati</taxon>
        <taxon>Actinomycetota</taxon>
        <taxon>Actinomycetes</taxon>
        <taxon>Kitasatosporales</taxon>
        <taxon>Streptomycetaceae</taxon>
        <taxon>Streptomyces</taxon>
    </lineage>
</organism>
<dbReference type="NCBIfam" id="TIGR03897">
    <property type="entry name" value="lanti_2_LanM"/>
    <property type="match status" value="1"/>
</dbReference>
<sequence length="931" mass="99657">MTVPEVTVSAFRPFYLHLAPRGTVEDVLRERIGEAAAPEHVDELIDTIWTALVVTVEASSYRMLVGEFHAFREARGLPLTTESDAALRLFQRHLSDSGNRLEILAGHPVYAERITTVVRHTLDAWAEMFTAYVEDGAALRAAGLVPPGPEGGDPVVRVTPTGSDAHNNSRQVLIVRLASGTRLAFKPRPLESDRFVRELYAAADPYLVHSLEQCVPLSVTVGSHGWQQFVEARALTESEEPARYFYRFGALCAIFAAIGACDLHHENLTARGEHPCLLDTETMLRADINAYEPSLTSTLTNQFKLSVISTMLLPVSNPQSHIDVDLSGVGAGHAQQSNLKRPVIRDRESDGISVDWEPVVIEQSGNVPRLGDTPLSAVDHFADLVAGYTDALAFVRSDAIGKILDAHEGLPVRTVLRPTMVYGRFLDASSHPAYLSDPAEARRLLHLVSKFPDTMAPEAAAFVREQEYAALNTGNIPLFLTWSDSVAVATHQASHPGYFEMTPGDIARLGVSLNSDRSDRYHWFLLEELVGELTGDDDASGLSSHSVFGRALAAAPGSWWRDIAETLTDISVAHEGPDGTDRWWLGGIGPGLGAPTVTAGEFVGFHDFGGVATFLGRAARADTALGDAAAAADRGLTAMLELRDDALLGTAESVFSGASSVLLTRHHEVDADRLGRILDKIAERAASGELVTDLVNGPAGGLMVLLSHKEHGTAEVPLTAERLGSLADLVLSHQDGLDGAAWFDLAHGRLGLRWASARIGRVLGDPSLARAAADWLLARFRSGEETPHHGWCKGAAGLLLASAEILASAGRQDWLTPRRLAALVDNATRLPEDGAVDLSVCHGSSGVVQSLIASAHVLGDDSLLDRAYAYQEQVLGKARAHGFFTGARGRTSLPGYMLGWAGVGDTDLLLRGTSEGVGGAVSIPVALMSKG</sequence>
<proteinExistence type="predicted"/>
<dbReference type="AlphaFoldDB" id="A0A5P0YQP3"/>
<gene>
    <name evidence="3" type="primary">lanM</name>
    <name evidence="3" type="ORF">FNX44_012270</name>
    <name evidence="2" type="ORF">H3147_18460</name>
</gene>
<keyword evidence="4" id="KW-1185">Reference proteome</keyword>
<feature type="domain" description="Lantibiotic biosynthesis protein dehydration" evidence="1">
    <location>
        <begin position="108"/>
        <end position="480"/>
    </location>
</feature>
<dbReference type="InterPro" id="IPR007822">
    <property type="entry name" value="LANC-like"/>
</dbReference>
<reference evidence="2" key="3">
    <citation type="journal article" name="Syst. Appl. Microbiol.">
        <title>Streptomyces alkaliterrae sp. nov., isolated from an alkaline soil, and emended descriptions of Streptomyces alkaliphilus, Streptomyces calidiresistens and Streptomyces durbertensis.</title>
        <authorList>
            <person name="Swiecimska M."/>
            <person name="Golinska P."/>
            <person name="Nouioui I."/>
            <person name="Wypij M."/>
            <person name="Rai M."/>
            <person name="Sangal V."/>
            <person name="Goodfellow M."/>
        </authorList>
    </citation>
    <scope>NUCLEOTIDE SEQUENCE</scope>
    <source>
        <strain evidence="2">OF8</strain>
    </source>
</reference>
<dbReference type="OrthoDB" id="9148343at2"/>
<dbReference type="InterPro" id="IPR012341">
    <property type="entry name" value="6hp_glycosidase-like_sf"/>
</dbReference>
<dbReference type="Gene3D" id="1.50.10.10">
    <property type="match status" value="1"/>
</dbReference>
<reference evidence="3 4" key="1">
    <citation type="submission" date="2019-10" db="EMBL/GenBank/DDBJ databases">
        <title>Streptomyces sp. nov., a novel actinobacterium isolated from alkaline environment.</title>
        <authorList>
            <person name="Golinska P."/>
        </authorList>
    </citation>
    <scope>NUCLEOTIDE SEQUENCE [LARGE SCALE GENOMIC DNA]</scope>
    <source>
        <strain evidence="3 4">OF1</strain>
    </source>
</reference>
<dbReference type="Pfam" id="PF05147">
    <property type="entry name" value="LANC_like"/>
    <property type="match status" value="1"/>
</dbReference>
<dbReference type="Proteomes" id="UP000517765">
    <property type="component" value="Unassembled WGS sequence"/>
</dbReference>
<dbReference type="InterPro" id="IPR017146">
    <property type="entry name" value="Lanti_2_LanM"/>
</dbReference>
<evidence type="ECO:0000313" key="4">
    <source>
        <dbReference type="Proteomes" id="UP000320857"/>
    </source>
</evidence>
<dbReference type="Pfam" id="PF13575">
    <property type="entry name" value="DUF4135"/>
    <property type="match status" value="1"/>
</dbReference>
<evidence type="ECO:0000313" key="2">
    <source>
        <dbReference type="EMBL" id="MBB1260790.1"/>
    </source>
</evidence>
<comment type="caution">
    <text evidence="3">The sequence shown here is derived from an EMBL/GenBank/DDBJ whole genome shotgun (WGS) entry which is preliminary data.</text>
</comment>
<dbReference type="EMBL" id="VJYK02000104">
    <property type="protein sequence ID" value="MQS02633.1"/>
    <property type="molecule type" value="Genomic_DNA"/>
</dbReference>
<dbReference type="Proteomes" id="UP000320857">
    <property type="component" value="Unassembled WGS sequence"/>
</dbReference>
<evidence type="ECO:0000313" key="3">
    <source>
        <dbReference type="EMBL" id="MQS02633.1"/>
    </source>
</evidence>
<dbReference type="InterPro" id="IPR025410">
    <property type="entry name" value="Lant_dehyd"/>
</dbReference>
<dbReference type="GO" id="GO:0005975">
    <property type="term" value="P:carbohydrate metabolic process"/>
    <property type="evidence" value="ECO:0007669"/>
    <property type="project" value="InterPro"/>
</dbReference>
<evidence type="ECO:0000259" key="1">
    <source>
        <dbReference type="Pfam" id="PF13575"/>
    </source>
</evidence>
<dbReference type="RefSeq" id="WP_143648086.1">
    <property type="nucleotide sequence ID" value="NZ_JABJXA010000119.1"/>
</dbReference>